<dbReference type="InterPro" id="IPR015943">
    <property type="entry name" value="WD40/YVTN_repeat-like_dom_sf"/>
</dbReference>
<evidence type="ECO:0000256" key="1">
    <source>
        <dbReference type="SAM" id="MobiDB-lite"/>
    </source>
</evidence>
<evidence type="ECO:0000313" key="2">
    <source>
        <dbReference type="EMBL" id="MET4755078.1"/>
    </source>
</evidence>
<feature type="region of interest" description="Disordered" evidence="1">
    <location>
        <begin position="412"/>
        <end position="446"/>
    </location>
</feature>
<accession>A0ABV2SBD9</accession>
<reference evidence="2 3" key="1">
    <citation type="submission" date="2024-06" db="EMBL/GenBank/DDBJ databases">
        <title>Genomic Encyclopedia of Type Strains, Phase V (KMG-V): Genome sequencing to study the core and pangenomes of soil and plant-associated prokaryotes.</title>
        <authorList>
            <person name="Whitman W."/>
        </authorList>
    </citation>
    <scope>NUCLEOTIDE SEQUENCE [LARGE SCALE GENOMIC DNA]</scope>
    <source>
        <strain evidence="2 3">NE40</strain>
    </source>
</reference>
<comment type="caution">
    <text evidence="2">The sequence shown here is derived from an EMBL/GenBank/DDBJ whole genome shotgun (WGS) entry which is preliminary data.</text>
</comment>
<feature type="compositionally biased region" description="Polar residues" evidence="1">
    <location>
        <begin position="412"/>
        <end position="441"/>
    </location>
</feature>
<evidence type="ECO:0000313" key="3">
    <source>
        <dbReference type="Proteomes" id="UP001549366"/>
    </source>
</evidence>
<sequence length="624" mass="69534">MIHSTLACPVSYRFLVPRYPGWLLGCLSVALLLLLSSIARSEEPQVKYIDDNTLMIAFPLKQVVLKQKSSRLKRRDANQWWSSLDLFEETPCTGIFCSKDGLSGPGDIVVEASGRVVFTDQKRIYAFSEPEYGKAITLKSIELPGSVDYVYRQRTHMVKTSNGSFISNNDTGIYLARFEEYGEDEVVQLKKHGRQYWKHSNDMATNNEAGLTWATEGKKLLAFSHADQTVVYRFPYTNAKISGRAAISVLGDVVLVSTPVRSNDQRKLEVSAFLSTAPESSRLLWRSQFEPDQKESLNCRPEMALSNDNVFLLCNQDILVLDVHSGQTKFQARQRSETQPLKGLVIDKDGRFFTQGEKALYLFDAEFRSSVYIYPQAVTPAEGLLLAEGGTLIAPAVIHNETPFVASPEFFNQDSSSGSTDRAVNTNQTTPARQSNTTTRPVTIGQPEMKPTLRLHKFRVENGTLSLISQEDMVLRSTIIPPHFKNDKTGRPFWVVGAPVLSNSGNLYLFAASISRRECNSGGVPCTCFWLGTDMVVKHTLNKGLDKTAIWAKKYQNSDNTNFLTYHGSPFAPASTPAITMPTSNYGGEQGDTAKNYHSGEAVNRYSIARLLVTVYISARMLPF</sequence>
<proteinExistence type="predicted"/>
<dbReference type="Proteomes" id="UP001549366">
    <property type="component" value="Unassembled WGS sequence"/>
</dbReference>
<protein>
    <submittedName>
        <fullName evidence="2">Uncharacterized protein</fullName>
    </submittedName>
</protein>
<name>A0ABV2SBD9_9GAMM</name>
<dbReference type="Gene3D" id="2.130.10.10">
    <property type="entry name" value="YVTN repeat-like/Quinoprotein amine dehydrogenase"/>
    <property type="match status" value="1"/>
</dbReference>
<dbReference type="EMBL" id="JBEWTB010000002">
    <property type="protein sequence ID" value="MET4755078.1"/>
    <property type="molecule type" value="Genomic_DNA"/>
</dbReference>
<keyword evidence="3" id="KW-1185">Reference proteome</keyword>
<gene>
    <name evidence="2" type="ORF">V5J35_000270</name>
</gene>
<organism evidence="2 3">
    <name type="scientific">Endozoicomonas lisbonensis</name>
    <dbReference type="NCBI Taxonomy" id="3120522"/>
    <lineage>
        <taxon>Bacteria</taxon>
        <taxon>Pseudomonadati</taxon>
        <taxon>Pseudomonadota</taxon>
        <taxon>Gammaproteobacteria</taxon>
        <taxon>Oceanospirillales</taxon>
        <taxon>Endozoicomonadaceae</taxon>
        <taxon>Endozoicomonas</taxon>
    </lineage>
</organism>